<sequence>MVSESEFGSAAAGMQPAPDATILRGESTASQAGRGRDGGSKVTGVGIAFDVLAVGIAAGVCWWLSENIPLTVIVGLEVAILVFFVWRIVGTTPGSILARMAFGVGAAPAVSEDETQLAVRRVSDRGFADAVPQLPWTPASPSVPHQAPVQFETAAEAPVDPQQAAQQPGYPGQPGPSGEHEFAAHQGHQSQQPHDLAPQDHPQAHGGMQAPVPQQVYGHDPHPEYGQYDGQQPGYPQQGNQQQAHQQPWHPQQAAPQAGFPGGMPQHGGPQPGMPQQGGPQHDATQFGTPQHDTRSTPQQAAAPSAPTRLPQEAPLPSPVSGAEPQQHRVVEFDATASAQPETASAANIAAAPQQTQAADRTPIVVLPNGERIALHGALLVGRKPRPEHDEIPVTLADDARSISRSHLMIVPDASGASVRDLGSANGTRVRRAGQEHLVTANTDFRLELGDVICLGRFELELQ</sequence>
<evidence type="ECO:0000256" key="2">
    <source>
        <dbReference type="SAM" id="MobiDB-lite"/>
    </source>
</evidence>
<evidence type="ECO:0000256" key="1">
    <source>
        <dbReference type="ARBA" id="ARBA00022553"/>
    </source>
</evidence>
<keyword evidence="6" id="KW-1185">Reference proteome</keyword>
<accession>A0ABW5RIQ0</accession>
<evidence type="ECO:0000256" key="3">
    <source>
        <dbReference type="SAM" id="Phobius"/>
    </source>
</evidence>
<gene>
    <name evidence="5" type="ORF">ACFSUQ_06575</name>
</gene>
<protein>
    <submittedName>
        <fullName evidence="5">FHA domain-containing protein</fullName>
    </submittedName>
</protein>
<evidence type="ECO:0000259" key="4">
    <source>
        <dbReference type="PROSITE" id="PS50006"/>
    </source>
</evidence>
<feature type="transmembrane region" description="Helical" evidence="3">
    <location>
        <begin position="71"/>
        <end position="89"/>
    </location>
</feature>
<dbReference type="RefSeq" id="WP_066058512.1">
    <property type="nucleotide sequence ID" value="NZ_JBHUNF010000004.1"/>
</dbReference>
<proteinExistence type="predicted"/>
<dbReference type="PROSITE" id="PS50006">
    <property type="entry name" value="FHA_DOMAIN"/>
    <property type="match status" value="1"/>
</dbReference>
<dbReference type="CDD" id="cd00060">
    <property type="entry name" value="FHA"/>
    <property type="match status" value="1"/>
</dbReference>
<evidence type="ECO:0000313" key="5">
    <source>
        <dbReference type="EMBL" id="MFD2674958.1"/>
    </source>
</evidence>
<feature type="compositionally biased region" description="Low complexity" evidence="2">
    <location>
        <begin position="154"/>
        <end position="170"/>
    </location>
</feature>
<dbReference type="InterPro" id="IPR008984">
    <property type="entry name" value="SMAD_FHA_dom_sf"/>
</dbReference>
<organism evidence="5 6">
    <name type="scientific">Gulosibacter bifidus</name>
    <dbReference type="NCBI Taxonomy" id="272239"/>
    <lineage>
        <taxon>Bacteria</taxon>
        <taxon>Bacillati</taxon>
        <taxon>Actinomycetota</taxon>
        <taxon>Actinomycetes</taxon>
        <taxon>Micrococcales</taxon>
        <taxon>Microbacteriaceae</taxon>
        <taxon>Gulosibacter</taxon>
    </lineage>
</organism>
<keyword evidence="3" id="KW-1133">Transmembrane helix</keyword>
<reference evidence="6" key="1">
    <citation type="journal article" date="2019" name="Int. J. Syst. Evol. Microbiol.">
        <title>The Global Catalogue of Microorganisms (GCM) 10K type strain sequencing project: providing services to taxonomists for standard genome sequencing and annotation.</title>
        <authorList>
            <consortium name="The Broad Institute Genomics Platform"/>
            <consortium name="The Broad Institute Genome Sequencing Center for Infectious Disease"/>
            <person name="Wu L."/>
            <person name="Ma J."/>
        </authorList>
    </citation>
    <scope>NUCLEOTIDE SEQUENCE [LARGE SCALE GENOMIC DNA]</scope>
    <source>
        <strain evidence="6">TISTR 1511</strain>
    </source>
</reference>
<name>A0ABW5RIQ0_9MICO</name>
<feature type="compositionally biased region" description="Low complexity" evidence="2">
    <location>
        <begin position="344"/>
        <end position="357"/>
    </location>
</feature>
<feature type="region of interest" description="Disordered" evidence="2">
    <location>
        <begin position="338"/>
        <end position="357"/>
    </location>
</feature>
<dbReference type="Proteomes" id="UP001597453">
    <property type="component" value="Unassembled WGS sequence"/>
</dbReference>
<feature type="domain" description="FHA" evidence="4">
    <location>
        <begin position="379"/>
        <end position="430"/>
    </location>
</feature>
<dbReference type="SUPFAM" id="SSF49879">
    <property type="entry name" value="SMAD/FHA domain"/>
    <property type="match status" value="1"/>
</dbReference>
<feature type="transmembrane region" description="Helical" evidence="3">
    <location>
        <begin position="42"/>
        <end position="65"/>
    </location>
</feature>
<keyword evidence="1" id="KW-0597">Phosphoprotein</keyword>
<dbReference type="Gene3D" id="2.60.200.20">
    <property type="match status" value="1"/>
</dbReference>
<dbReference type="Pfam" id="PF00498">
    <property type="entry name" value="FHA"/>
    <property type="match status" value="1"/>
</dbReference>
<dbReference type="EMBL" id="JBHUNF010000004">
    <property type="protein sequence ID" value="MFD2674958.1"/>
    <property type="molecule type" value="Genomic_DNA"/>
</dbReference>
<keyword evidence="3" id="KW-0812">Transmembrane</keyword>
<feature type="compositionally biased region" description="Low complexity" evidence="2">
    <location>
        <begin position="296"/>
        <end position="309"/>
    </location>
</feature>
<dbReference type="InterPro" id="IPR000253">
    <property type="entry name" value="FHA_dom"/>
</dbReference>
<feature type="compositionally biased region" description="Low complexity" evidence="2">
    <location>
        <begin position="226"/>
        <end position="259"/>
    </location>
</feature>
<evidence type="ECO:0000313" key="6">
    <source>
        <dbReference type="Proteomes" id="UP001597453"/>
    </source>
</evidence>
<comment type="caution">
    <text evidence="5">The sequence shown here is derived from an EMBL/GenBank/DDBJ whole genome shotgun (WGS) entry which is preliminary data.</text>
</comment>
<keyword evidence="3" id="KW-0472">Membrane</keyword>
<feature type="compositionally biased region" description="Low complexity" evidence="2">
    <location>
        <begin position="267"/>
        <end position="282"/>
    </location>
</feature>
<feature type="region of interest" description="Disordered" evidence="2">
    <location>
        <begin position="154"/>
        <end position="324"/>
    </location>
</feature>